<dbReference type="OrthoDB" id="407432at2759"/>
<keyword evidence="4" id="KW-0963">Cytoplasm</keyword>
<organism evidence="11 12">
    <name type="scientific">Plasmopara halstedii</name>
    <name type="common">Downy mildew of sunflower</name>
    <dbReference type="NCBI Taxonomy" id="4781"/>
    <lineage>
        <taxon>Eukaryota</taxon>
        <taxon>Sar</taxon>
        <taxon>Stramenopiles</taxon>
        <taxon>Oomycota</taxon>
        <taxon>Peronosporomycetes</taxon>
        <taxon>Peronosporales</taxon>
        <taxon>Peronosporaceae</taxon>
        <taxon>Plasmopara</taxon>
    </lineage>
</organism>
<dbReference type="InterPro" id="IPR043519">
    <property type="entry name" value="NT_sf"/>
</dbReference>
<dbReference type="GO" id="GO:0005737">
    <property type="term" value="C:cytoplasm"/>
    <property type="evidence" value="ECO:0007669"/>
    <property type="project" value="UniProtKB-SubCell"/>
</dbReference>
<evidence type="ECO:0000256" key="2">
    <source>
        <dbReference type="ARBA" id="ARBA00001946"/>
    </source>
</evidence>
<evidence type="ECO:0000313" key="11">
    <source>
        <dbReference type="EMBL" id="CEG36803.1"/>
    </source>
</evidence>
<feature type="domain" description="PAP-associated" evidence="9">
    <location>
        <begin position="779"/>
        <end position="836"/>
    </location>
</feature>
<feature type="domain" description="Poly(A) RNA polymerase mitochondrial-like central palm" evidence="10">
    <location>
        <begin position="546"/>
        <end position="660"/>
    </location>
</feature>
<keyword evidence="7" id="KW-0460">Magnesium</keyword>
<evidence type="ECO:0000256" key="6">
    <source>
        <dbReference type="ARBA" id="ARBA00022723"/>
    </source>
</evidence>
<evidence type="ECO:0000256" key="1">
    <source>
        <dbReference type="ARBA" id="ARBA00001936"/>
    </source>
</evidence>
<protein>
    <submittedName>
        <fullName evidence="11">S-M checkpoint control protein CID1 and related nucleotidyltransferases</fullName>
    </submittedName>
</protein>
<dbReference type="Gene3D" id="1.10.1410.10">
    <property type="match status" value="1"/>
</dbReference>
<evidence type="ECO:0000256" key="4">
    <source>
        <dbReference type="ARBA" id="ARBA00022490"/>
    </source>
</evidence>
<dbReference type="EMBL" id="CCYD01000252">
    <property type="protein sequence ID" value="CEG36803.1"/>
    <property type="molecule type" value="Genomic_DNA"/>
</dbReference>
<name>A0A0N7L3T9_PLAHL</name>
<evidence type="ECO:0000256" key="7">
    <source>
        <dbReference type="ARBA" id="ARBA00022842"/>
    </source>
</evidence>
<dbReference type="GeneID" id="36399116"/>
<dbReference type="PANTHER" id="PTHR12271">
    <property type="entry name" value="POLY A POLYMERASE CID PAP -RELATED"/>
    <property type="match status" value="1"/>
</dbReference>
<comment type="cofactor">
    <cofactor evidence="1">
        <name>Mn(2+)</name>
        <dbReference type="ChEBI" id="CHEBI:29035"/>
    </cofactor>
</comment>
<evidence type="ECO:0000259" key="10">
    <source>
        <dbReference type="Pfam" id="PF22600"/>
    </source>
</evidence>
<accession>A0A0N7L3T9</accession>
<dbReference type="InterPro" id="IPR054708">
    <property type="entry name" value="MTPAP-like_central"/>
</dbReference>
<dbReference type="CDD" id="cd05402">
    <property type="entry name" value="NT_PAP_TUTase"/>
    <property type="match status" value="1"/>
</dbReference>
<dbReference type="PANTHER" id="PTHR12271:SF40">
    <property type="entry name" value="POLY(A) RNA POLYMERASE GLD2"/>
    <property type="match status" value="1"/>
</dbReference>
<feature type="region of interest" description="Disordered" evidence="8">
    <location>
        <begin position="128"/>
        <end position="147"/>
    </location>
</feature>
<sequence>MGSALSSLGGVELEHQNTNDFVHFGSLDSMREVRKTVVTNRNDLDLSNSMLKLNLGKETFGVNEHGSIGGSGGWSDKSASLRDQMNAQMAALYQQPMSRTTDRLLSPHLQHPPHYSELERAVIQNSRCGGMTDHNSHDQHLSKKAMQSVINSGSSVYNLSNNLSLKGQASSVSPNRKTHSRSSTMSRTRRSPGKSPHLHRDNSSPSLLSGGPHNSVHVSPEVAKPNDNIKVQVSLGVKECSAGRVLLVGLFRLGQPTNDKPIFVKQVLFENKLHHNHRCLNTRITFRAPRSPGEFEFRVFEDKSGHTSHHVNGKRSSDEQHSKVAYSNATISRSNRLKVCLEYSHFIDTLRATHDKFQQGVANGDAGFVLSALLALMRLVDQVETVFLHGHALLGDMMDACLRLLERPADNVAQWFAATETIPLPIETFHGTMCNVLNAVEANRYVRELIADDQLAEIAHAQRKRFCQVSGLYFANKDERCAFWLEHFGFASIDFGPSGSKSDAECKVLQTSPFVTRALTQWVEQEASTLIPDRTAFRASRQSIYNQVHSNVIAKLSFTCELDVFGSSANEFGNEYSDMDMCLVLPDDNCPTLEEKQRMLLEVVDHLEARPDLFASVDTTRLTARIPIVMFVSRASGIECDLCMENRLAQRNTSLLRAYASADPRVRSLAYVLKHFVKQRRMNCAAEGTLSSYGYLLMLIHFLQRQNPPVLPVLQMLPPNWPDESCDNLPSVICRGPSDELEGLADGIETYFYDPYAFPEPKDKLALLRGYCSRNRQTVGELMLSFFRYYGLQFDATRDIVSVRCPDARTMTKEEKRQTCQWRFTTRLSIEDPFEVSYDVAHVLKGSRDKYIRQQFVRAYVLLMNGAIQSHSKSDSSQMDDEAIERIMSIVNEQVVEVPFLQVPPPSNSVSPV</sequence>
<dbReference type="STRING" id="4781.A0A0N7L3T9"/>
<evidence type="ECO:0000256" key="5">
    <source>
        <dbReference type="ARBA" id="ARBA00022679"/>
    </source>
</evidence>
<dbReference type="GO" id="GO:0016779">
    <property type="term" value="F:nucleotidyltransferase activity"/>
    <property type="evidence" value="ECO:0007669"/>
    <property type="project" value="TreeGrafter"/>
</dbReference>
<dbReference type="Pfam" id="PF03828">
    <property type="entry name" value="PAP_assoc"/>
    <property type="match status" value="1"/>
</dbReference>
<dbReference type="OMA" id="RATHDKF"/>
<dbReference type="GO" id="GO:0046872">
    <property type="term" value="F:metal ion binding"/>
    <property type="evidence" value="ECO:0007669"/>
    <property type="project" value="UniProtKB-KW"/>
</dbReference>
<evidence type="ECO:0000256" key="3">
    <source>
        <dbReference type="ARBA" id="ARBA00004496"/>
    </source>
</evidence>
<keyword evidence="5 11" id="KW-0808">Transferase</keyword>
<feature type="region of interest" description="Disordered" evidence="8">
    <location>
        <begin position="166"/>
        <end position="223"/>
    </location>
</feature>
<dbReference type="AlphaFoldDB" id="A0A0N7L3T9"/>
<dbReference type="SUPFAM" id="SSF81631">
    <property type="entry name" value="PAP/OAS1 substrate-binding domain"/>
    <property type="match status" value="1"/>
</dbReference>
<dbReference type="Pfam" id="PF22600">
    <property type="entry name" value="MTPAP-like_central"/>
    <property type="match status" value="1"/>
</dbReference>
<proteinExistence type="predicted"/>
<evidence type="ECO:0000313" key="12">
    <source>
        <dbReference type="Proteomes" id="UP000054928"/>
    </source>
</evidence>
<comment type="cofactor">
    <cofactor evidence="2">
        <name>Mg(2+)</name>
        <dbReference type="ChEBI" id="CHEBI:18420"/>
    </cofactor>
</comment>
<dbReference type="InterPro" id="IPR002058">
    <property type="entry name" value="PAP_assoc"/>
</dbReference>
<reference evidence="12" key="1">
    <citation type="submission" date="2014-09" db="EMBL/GenBank/DDBJ databases">
        <authorList>
            <person name="Sharma Rahul"/>
            <person name="Thines Marco"/>
        </authorList>
    </citation>
    <scope>NUCLEOTIDE SEQUENCE [LARGE SCALE GENOMIC DNA]</scope>
</reference>
<keyword evidence="12" id="KW-1185">Reference proteome</keyword>
<keyword evidence="6" id="KW-0479">Metal-binding</keyword>
<evidence type="ECO:0000256" key="8">
    <source>
        <dbReference type="SAM" id="MobiDB-lite"/>
    </source>
</evidence>
<dbReference type="Gene3D" id="3.30.460.10">
    <property type="entry name" value="Beta Polymerase, domain 2"/>
    <property type="match status" value="1"/>
</dbReference>
<dbReference type="Proteomes" id="UP000054928">
    <property type="component" value="Unassembled WGS sequence"/>
</dbReference>
<comment type="subcellular location">
    <subcellularLocation>
        <location evidence="3">Cytoplasm</location>
    </subcellularLocation>
</comment>
<dbReference type="SUPFAM" id="SSF81301">
    <property type="entry name" value="Nucleotidyltransferase"/>
    <property type="match status" value="1"/>
</dbReference>
<evidence type="ECO:0000259" key="9">
    <source>
        <dbReference type="Pfam" id="PF03828"/>
    </source>
</evidence>
<dbReference type="GO" id="GO:0031123">
    <property type="term" value="P:RNA 3'-end processing"/>
    <property type="evidence" value="ECO:0007669"/>
    <property type="project" value="TreeGrafter"/>
</dbReference>
<dbReference type="RefSeq" id="XP_024573172.1">
    <property type="nucleotide sequence ID" value="XM_024722057.1"/>
</dbReference>